<proteinExistence type="predicted"/>
<dbReference type="EMBL" id="JBHSAX010000017">
    <property type="protein sequence ID" value="MFC3964187.1"/>
    <property type="molecule type" value="Genomic_DNA"/>
</dbReference>
<sequence length="235" mass="23058">MKAVTACAALAAGAALALTGCSAGQIAQTADQKAAINGTHAEVGQLSLLNVHIVYPKETQTLQVGGSAVIALSIVNNSSTVTDELTSITTDLGPVRITPPAGQSRVVVGPSQIVVAAGEVAAAEAAHSPGGHGGAASSTTTPAPSTTTPAPSGTAVPGLDTEGAPALGTDPEAKPAKIEITGLTKPISPGLTYTVSFNFKENGTVQVSVPVDAGLYVDRHLSDLSGPAEEGAGGH</sequence>
<dbReference type="InterPro" id="IPR036182">
    <property type="entry name" value="PCuAC_sf"/>
</dbReference>
<feature type="chain" id="PRO_5046084692" description="Lipoprotein LpqE" evidence="2">
    <location>
        <begin position="18"/>
        <end position="235"/>
    </location>
</feature>
<evidence type="ECO:0000313" key="3">
    <source>
        <dbReference type="EMBL" id="MFC3964187.1"/>
    </source>
</evidence>
<dbReference type="Pfam" id="PF04314">
    <property type="entry name" value="PCuAC"/>
    <property type="match status" value="1"/>
</dbReference>
<feature type="signal peptide" evidence="2">
    <location>
        <begin position="1"/>
        <end position="17"/>
    </location>
</feature>
<dbReference type="PROSITE" id="PS51257">
    <property type="entry name" value="PROKAR_LIPOPROTEIN"/>
    <property type="match status" value="1"/>
</dbReference>
<dbReference type="RefSeq" id="WP_378613959.1">
    <property type="nucleotide sequence ID" value="NZ_JBHSAX010000017.1"/>
</dbReference>
<evidence type="ECO:0000256" key="1">
    <source>
        <dbReference type="SAM" id="MobiDB-lite"/>
    </source>
</evidence>
<feature type="compositionally biased region" description="Low complexity" evidence="1">
    <location>
        <begin position="125"/>
        <end position="158"/>
    </location>
</feature>
<comment type="caution">
    <text evidence="3">The sequence shown here is derived from an EMBL/GenBank/DDBJ whole genome shotgun (WGS) entry which is preliminary data.</text>
</comment>
<dbReference type="Gene3D" id="2.60.40.1890">
    <property type="entry name" value="PCu(A)C copper chaperone"/>
    <property type="match status" value="1"/>
</dbReference>
<gene>
    <name evidence="3" type="ORF">ACFO0B_19550</name>
</gene>
<dbReference type="Proteomes" id="UP001595696">
    <property type="component" value="Unassembled WGS sequence"/>
</dbReference>
<accession>A0ABV8DXG5</accession>
<feature type="region of interest" description="Disordered" evidence="1">
    <location>
        <begin position="125"/>
        <end position="173"/>
    </location>
</feature>
<dbReference type="InterPro" id="IPR007410">
    <property type="entry name" value="LpqE-like"/>
</dbReference>
<name>A0ABV8DXG5_9NOCA</name>
<organism evidence="3 4">
    <name type="scientific">Nocardia jiangsuensis</name>
    <dbReference type="NCBI Taxonomy" id="1691563"/>
    <lineage>
        <taxon>Bacteria</taxon>
        <taxon>Bacillati</taxon>
        <taxon>Actinomycetota</taxon>
        <taxon>Actinomycetes</taxon>
        <taxon>Mycobacteriales</taxon>
        <taxon>Nocardiaceae</taxon>
        <taxon>Nocardia</taxon>
    </lineage>
</organism>
<evidence type="ECO:0000256" key="2">
    <source>
        <dbReference type="SAM" id="SignalP"/>
    </source>
</evidence>
<keyword evidence="4" id="KW-1185">Reference proteome</keyword>
<evidence type="ECO:0008006" key="5">
    <source>
        <dbReference type="Google" id="ProtNLM"/>
    </source>
</evidence>
<keyword evidence="2" id="KW-0732">Signal</keyword>
<evidence type="ECO:0000313" key="4">
    <source>
        <dbReference type="Proteomes" id="UP001595696"/>
    </source>
</evidence>
<reference evidence="4" key="1">
    <citation type="journal article" date="2019" name="Int. J. Syst. Evol. Microbiol.">
        <title>The Global Catalogue of Microorganisms (GCM) 10K type strain sequencing project: providing services to taxonomists for standard genome sequencing and annotation.</title>
        <authorList>
            <consortium name="The Broad Institute Genomics Platform"/>
            <consortium name="The Broad Institute Genome Sequencing Center for Infectious Disease"/>
            <person name="Wu L."/>
            <person name="Ma J."/>
        </authorList>
    </citation>
    <scope>NUCLEOTIDE SEQUENCE [LARGE SCALE GENOMIC DNA]</scope>
    <source>
        <strain evidence="4">CGMCC 4.7330</strain>
    </source>
</reference>
<protein>
    <recommendedName>
        <fullName evidence="5">Lipoprotein LpqE</fullName>
    </recommendedName>
</protein>